<sequence length="86" mass="9605">VLPTCTCGADRQTLIHLVAYCPDLIDQRTQLIRTAGSTNLREILANKDKAVLAAEWLLSTRVLAYFNTAMEIAAIDTQQWAPFQEL</sequence>
<accession>A0A6G1HBX8</accession>
<evidence type="ECO:0008006" key="3">
    <source>
        <dbReference type="Google" id="ProtNLM"/>
    </source>
</evidence>
<reference evidence="1" key="1">
    <citation type="journal article" date="2020" name="Stud. Mycol.">
        <title>101 Dothideomycetes genomes: a test case for predicting lifestyles and emergence of pathogens.</title>
        <authorList>
            <person name="Haridas S."/>
            <person name="Albert R."/>
            <person name="Binder M."/>
            <person name="Bloem J."/>
            <person name="Labutti K."/>
            <person name="Salamov A."/>
            <person name="Andreopoulos B."/>
            <person name="Baker S."/>
            <person name="Barry K."/>
            <person name="Bills G."/>
            <person name="Bluhm B."/>
            <person name="Cannon C."/>
            <person name="Castanera R."/>
            <person name="Culley D."/>
            <person name="Daum C."/>
            <person name="Ezra D."/>
            <person name="Gonzalez J."/>
            <person name="Henrissat B."/>
            <person name="Kuo A."/>
            <person name="Liang C."/>
            <person name="Lipzen A."/>
            <person name="Lutzoni F."/>
            <person name="Magnuson J."/>
            <person name="Mondo S."/>
            <person name="Nolan M."/>
            <person name="Ohm R."/>
            <person name="Pangilinan J."/>
            <person name="Park H.-J."/>
            <person name="Ramirez L."/>
            <person name="Alfaro M."/>
            <person name="Sun H."/>
            <person name="Tritt A."/>
            <person name="Yoshinaga Y."/>
            <person name="Zwiers L.-H."/>
            <person name="Turgeon B."/>
            <person name="Goodwin S."/>
            <person name="Spatafora J."/>
            <person name="Crous P."/>
            <person name="Grigoriev I."/>
        </authorList>
    </citation>
    <scope>NUCLEOTIDE SEQUENCE</scope>
    <source>
        <strain evidence="1">CBS 113979</strain>
    </source>
</reference>
<evidence type="ECO:0000313" key="1">
    <source>
        <dbReference type="EMBL" id="KAF1990519.1"/>
    </source>
</evidence>
<dbReference type="EMBL" id="ML977142">
    <property type="protein sequence ID" value="KAF1990519.1"/>
    <property type="molecule type" value="Genomic_DNA"/>
</dbReference>
<feature type="non-terminal residue" evidence="1">
    <location>
        <position position="1"/>
    </location>
</feature>
<organism evidence="1 2">
    <name type="scientific">Aulographum hederae CBS 113979</name>
    <dbReference type="NCBI Taxonomy" id="1176131"/>
    <lineage>
        <taxon>Eukaryota</taxon>
        <taxon>Fungi</taxon>
        <taxon>Dikarya</taxon>
        <taxon>Ascomycota</taxon>
        <taxon>Pezizomycotina</taxon>
        <taxon>Dothideomycetes</taxon>
        <taxon>Pleosporomycetidae</taxon>
        <taxon>Aulographales</taxon>
        <taxon>Aulographaceae</taxon>
    </lineage>
</organism>
<gene>
    <name evidence="1" type="ORF">K402DRAFT_390140</name>
</gene>
<protein>
    <recommendedName>
        <fullName evidence="3">Reverse transcriptase zinc-binding domain-containing protein</fullName>
    </recommendedName>
</protein>
<name>A0A6G1HBX8_9PEZI</name>
<evidence type="ECO:0000313" key="2">
    <source>
        <dbReference type="Proteomes" id="UP000800041"/>
    </source>
</evidence>
<dbReference type="Proteomes" id="UP000800041">
    <property type="component" value="Unassembled WGS sequence"/>
</dbReference>
<keyword evidence="2" id="KW-1185">Reference proteome</keyword>
<dbReference type="AlphaFoldDB" id="A0A6G1HBX8"/>
<proteinExistence type="predicted"/>